<evidence type="ECO:0000256" key="1">
    <source>
        <dbReference type="ARBA" id="ARBA00004906"/>
    </source>
</evidence>
<dbReference type="Pfam" id="PF26017">
    <property type="entry name" value="BACK_BTBD8"/>
    <property type="match status" value="1"/>
</dbReference>
<feature type="compositionally biased region" description="Polar residues" evidence="2">
    <location>
        <begin position="354"/>
        <end position="368"/>
    </location>
</feature>
<gene>
    <name evidence="4" type="ORF">WJX74_000039</name>
</gene>
<feature type="region of interest" description="Disordered" evidence="2">
    <location>
        <begin position="264"/>
        <end position="409"/>
    </location>
</feature>
<feature type="domain" description="BTB" evidence="3">
    <location>
        <begin position="442"/>
        <end position="518"/>
    </location>
</feature>
<organism evidence="4 5">
    <name type="scientific">Apatococcus lobatus</name>
    <dbReference type="NCBI Taxonomy" id="904363"/>
    <lineage>
        <taxon>Eukaryota</taxon>
        <taxon>Viridiplantae</taxon>
        <taxon>Chlorophyta</taxon>
        <taxon>core chlorophytes</taxon>
        <taxon>Trebouxiophyceae</taxon>
        <taxon>Chlorellales</taxon>
        <taxon>Chlorellaceae</taxon>
        <taxon>Apatococcus</taxon>
    </lineage>
</organism>
<feature type="compositionally biased region" description="Low complexity" evidence="2">
    <location>
        <begin position="10"/>
        <end position="24"/>
    </location>
</feature>
<sequence length="893" mass="94502">MSTTRQAQVRRSPGKSSPSKTGSAANLWVPERGEFFLGNDLKQSLENGSLADISLTVLCGISSSTFGIHRFILAARLLPGSVREALLPFPQSQEASSQGSPDLLGQAGSAATVHQVSVCLKTGVGVPDFHNWLTAIYSGVWRCNGVIQGPASKQQLADIGLRLLHLPGAQPAEPAMAEAFPHQTSNAAATPSAMHEPGKENLAASLNILSLDGTLSSWFPEPRAWDTNYCQAYSAAWGYSSEKEQQQREANGEQPEECEWVRVRADAPGGSPVPGGRLRQGGRTSKTGAASPAARRETGAAPPAAMQEAGSAPDAASTASESGASTGGARLGPALRRPGNAGSRTLSRGEAPGLQSSAGRTGRNTSSGPRGRRPANVSQSSNQSAAAAAAAAAAGSDQREAPSISGVTCNDAAEASRQRGAMDLSDDIGGIFVAAQAGRGCSDVTLQLTGPDDSSALSLPAHRCILAARSDFFETMLTHQSWSEARAPILQLDTQECKTDLAGDLVQYLYTGRIAIPMQRATELLSLADRWQIRDFPKLMAFELRHGACQGFSRPQPRSTNLQEIPQVAAFAKSSVERGIAIEDFQELLQDCLRWLVANMVQAWPSKSLARQLPELHKDLLGQGKDCLRLHNALDMLARCNKLLGSIPAVAWAEPSKDLAADMQQAVHAWIGSQYPSLVLTGSFKGLLGSPMSAHMGEEVAQACCSSLKSGKDSTPLALAVLDVYHTPWVAVARQASSAETNPGAPKSNACRGDAPADRDAYGNNYQFPLLGWLLPEAADPSAAKAMLLTVVDAATVWLVQHRLQVLRSDTWQELPKPAQQRYRGLMNKHAGFTAGTQLPDIPQGKSLANGGGSAAFWVPADEPAPKQPPTLATQKLRGRARGLYNTESVPQS</sequence>
<comment type="pathway">
    <text evidence="1">Protein modification; protein ubiquitination.</text>
</comment>
<dbReference type="InterPro" id="IPR000210">
    <property type="entry name" value="BTB/POZ_dom"/>
</dbReference>
<feature type="compositionally biased region" description="Low complexity" evidence="2">
    <location>
        <begin position="315"/>
        <end position="324"/>
    </location>
</feature>
<feature type="region of interest" description="Disordered" evidence="2">
    <location>
        <begin position="853"/>
        <end position="893"/>
    </location>
</feature>
<dbReference type="Pfam" id="PF00651">
    <property type="entry name" value="BTB"/>
    <property type="match status" value="1"/>
</dbReference>
<dbReference type="Gene3D" id="3.30.710.10">
    <property type="entry name" value="Potassium Channel Kv1.1, Chain A"/>
    <property type="match status" value="1"/>
</dbReference>
<dbReference type="PANTHER" id="PTHR22427">
    <property type="entry name" value="GH15728P"/>
    <property type="match status" value="1"/>
</dbReference>
<proteinExistence type="predicted"/>
<evidence type="ECO:0000256" key="2">
    <source>
        <dbReference type="SAM" id="MobiDB-lite"/>
    </source>
</evidence>
<dbReference type="Proteomes" id="UP001438707">
    <property type="component" value="Unassembled WGS sequence"/>
</dbReference>
<accession>A0AAW1PQS2</accession>
<dbReference type="PANTHER" id="PTHR22427:SF7">
    <property type="entry name" value="GH15728P"/>
    <property type="match status" value="1"/>
</dbReference>
<dbReference type="SUPFAM" id="SSF54695">
    <property type="entry name" value="POZ domain"/>
    <property type="match status" value="1"/>
</dbReference>
<evidence type="ECO:0000313" key="5">
    <source>
        <dbReference type="Proteomes" id="UP001438707"/>
    </source>
</evidence>
<reference evidence="4 5" key="1">
    <citation type="journal article" date="2024" name="Nat. Commun.">
        <title>Phylogenomics reveals the evolutionary origins of lichenization in chlorophyte algae.</title>
        <authorList>
            <person name="Puginier C."/>
            <person name="Libourel C."/>
            <person name="Otte J."/>
            <person name="Skaloud P."/>
            <person name="Haon M."/>
            <person name="Grisel S."/>
            <person name="Petersen M."/>
            <person name="Berrin J.G."/>
            <person name="Delaux P.M."/>
            <person name="Dal Grande F."/>
            <person name="Keller J."/>
        </authorList>
    </citation>
    <scope>NUCLEOTIDE SEQUENCE [LARGE SCALE GENOMIC DNA]</scope>
    <source>
        <strain evidence="4 5">SAG 2145</strain>
    </source>
</reference>
<evidence type="ECO:0000259" key="3">
    <source>
        <dbReference type="PROSITE" id="PS50097"/>
    </source>
</evidence>
<dbReference type="InterPro" id="IPR011333">
    <property type="entry name" value="SKP1/BTB/POZ_sf"/>
</dbReference>
<dbReference type="InterPro" id="IPR043225">
    <property type="entry name" value="BACK_BTBD8"/>
</dbReference>
<feature type="compositionally biased region" description="Low complexity" evidence="2">
    <location>
        <begin position="385"/>
        <end position="394"/>
    </location>
</feature>
<feature type="region of interest" description="Disordered" evidence="2">
    <location>
        <begin position="1"/>
        <end position="24"/>
    </location>
</feature>
<comment type="caution">
    <text evidence="4">The sequence shown here is derived from an EMBL/GenBank/DDBJ whole genome shotgun (WGS) entry which is preliminary data.</text>
</comment>
<protein>
    <recommendedName>
        <fullName evidence="3">BTB domain-containing protein</fullName>
    </recommendedName>
</protein>
<keyword evidence="5" id="KW-1185">Reference proteome</keyword>
<evidence type="ECO:0000313" key="4">
    <source>
        <dbReference type="EMBL" id="KAK9816026.1"/>
    </source>
</evidence>
<name>A0AAW1PQS2_9CHLO</name>
<dbReference type="PROSITE" id="PS50097">
    <property type="entry name" value="BTB"/>
    <property type="match status" value="1"/>
</dbReference>
<dbReference type="AlphaFoldDB" id="A0AAW1PQS2"/>
<dbReference type="SMART" id="SM00225">
    <property type="entry name" value="BTB"/>
    <property type="match status" value="1"/>
</dbReference>
<dbReference type="EMBL" id="JALJOS010000096">
    <property type="protein sequence ID" value="KAK9816026.1"/>
    <property type="molecule type" value="Genomic_DNA"/>
</dbReference>